<evidence type="ECO:0000256" key="9">
    <source>
        <dbReference type="ARBA" id="ARBA00022723"/>
    </source>
</evidence>
<evidence type="ECO:0000256" key="10">
    <source>
        <dbReference type="ARBA" id="ARBA00022737"/>
    </source>
</evidence>
<dbReference type="SMART" id="SM00320">
    <property type="entry name" value="WD40"/>
    <property type="match status" value="2"/>
</dbReference>
<comment type="subcellular location">
    <subcellularLocation>
        <location evidence="3">Cytoplasm</location>
    </subcellularLocation>
    <subcellularLocation>
        <location evidence="2">Nucleus</location>
        <location evidence="2">PML body</location>
    </subcellularLocation>
</comment>
<dbReference type="InterPro" id="IPR036322">
    <property type="entry name" value="WD40_repeat_dom_sf"/>
</dbReference>
<evidence type="ECO:0000256" key="1">
    <source>
        <dbReference type="ARBA" id="ARBA00000900"/>
    </source>
</evidence>
<dbReference type="SUPFAM" id="SSF57850">
    <property type="entry name" value="RING/U-box"/>
    <property type="match status" value="1"/>
</dbReference>
<dbReference type="Gene3D" id="3.30.40.10">
    <property type="entry name" value="Zinc/RING finger domain, C3HC4 (zinc finger)"/>
    <property type="match status" value="1"/>
</dbReference>
<keyword evidence="9" id="KW-0479">Metal-binding</keyword>
<evidence type="ECO:0000256" key="14">
    <source>
        <dbReference type="ARBA" id="ARBA00022833"/>
    </source>
</evidence>
<dbReference type="GO" id="GO:0016605">
    <property type="term" value="C:PML body"/>
    <property type="evidence" value="ECO:0007669"/>
    <property type="project" value="UniProtKB-SubCell"/>
</dbReference>
<dbReference type="SMART" id="SM00184">
    <property type="entry name" value="RING"/>
    <property type="match status" value="1"/>
</dbReference>
<dbReference type="GO" id="GO:0061630">
    <property type="term" value="F:ubiquitin protein ligase activity"/>
    <property type="evidence" value="ECO:0007669"/>
    <property type="project" value="UniProtKB-EC"/>
</dbReference>
<dbReference type="InterPro" id="IPR037381">
    <property type="entry name" value="RFWD3"/>
</dbReference>
<keyword evidence="15" id="KW-0234">DNA repair</keyword>
<dbReference type="GO" id="GO:0016567">
    <property type="term" value="P:protein ubiquitination"/>
    <property type="evidence" value="ECO:0007669"/>
    <property type="project" value="InterPro"/>
</dbReference>
<dbReference type="PROSITE" id="PS00518">
    <property type="entry name" value="ZF_RING_1"/>
    <property type="match status" value="1"/>
</dbReference>
<dbReference type="Pfam" id="PF13639">
    <property type="entry name" value="zf-RING_2"/>
    <property type="match status" value="1"/>
</dbReference>
<keyword evidence="10" id="KW-0677">Repeat</keyword>
<reference evidence="21 22" key="1">
    <citation type="submission" date="2025-04" db="UniProtKB">
        <authorList>
            <consortium name="RefSeq"/>
        </authorList>
    </citation>
    <scope>IDENTIFICATION</scope>
    <source>
        <tissue evidence="21 22">Whole insect</tissue>
    </source>
</reference>
<evidence type="ECO:0000256" key="16">
    <source>
        <dbReference type="ARBA" id="ARBA00023242"/>
    </source>
</evidence>
<keyword evidence="11" id="KW-0227">DNA damage</keyword>
<keyword evidence="13" id="KW-0833">Ubl conjugation pathway</keyword>
<dbReference type="InterPro" id="IPR013083">
    <property type="entry name" value="Znf_RING/FYVE/PHD"/>
</dbReference>
<evidence type="ECO:0000256" key="11">
    <source>
        <dbReference type="ARBA" id="ARBA00022763"/>
    </source>
</evidence>
<evidence type="ECO:0000256" key="3">
    <source>
        <dbReference type="ARBA" id="ARBA00004496"/>
    </source>
</evidence>
<dbReference type="GO" id="GO:0036297">
    <property type="term" value="P:interstrand cross-link repair"/>
    <property type="evidence" value="ECO:0007669"/>
    <property type="project" value="InterPro"/>
</dbReference>
<keyword evidence="7 18" id="KW-0853">WD repeat</keyword>
<gene>
    <name evidence="21 22" type="primary">LOC114346044</name>
</gene>
<evidence type="ECO:0000256" key="8">
    <source>
        <dbReference type="ARBA" id="ARBA00022679"/>
    </source>
</evidence>
<keyword evidence="14" id="KW-0862">Zinc</keyword>
<dbReference type="InterPro" id="IPR017907">
    <property type="entry name" value="Znf_RING_CS"/>
</dbReference>
<evidence type="ECO:0000256" key="2">
    <source>
        <dbReference type="ARBA" id="ARBA00004322"/>
    </source>
</evidence>
<feature type="region of interest" description="Disordered" evidence="19">
    <location>
        <begin position="1"/>
        <end position="20"/>
    </location>
</feature>
<organism evidence="21">
    <name type="scientific">Diabrotica virgifera virgifera</name>
    <name type="common">western corn rootworm</name>
    <dbReference type="NCBI Taxonomy" id="50390"/>
    <lineage>
        <taxon>Eukaryota</taxon>
        <taxon>Metazoa</taxon>
        <taxon>Ecdysozoa</taxon>
        <taxon>Arthropoda</taxon>
        <taxon>Hexapoda</taxon>
        <taxon>Insecta</taxon>
        <taxon>Pterygota</taxon>
        <taxon>Neoptera</taxon>
        <taxon>Endopterygota</taxon>
        <taxon>Coleoptera</taxon>
        <taxon>Polyphaga</taxon>
        <taxon>Cucujiformia</taxon>
        <taxon>Chrysomeloidea</taxon>
        <taxon>Chrysomelidae</taxon>
        <taxon>Galerucinae</taxon>
        <taxon>Diabroticina</taxon>
        <taxon>Diabroticites</taxon>
        <taxon>Diabrotica</taxon>
    </lineage>
</organism>
<evidence type="ECO:0000259" key="20">
    <source>
        <dbReference type="PROSITE" id="PS50089"/>
    </source>
</evidence>
<keyword evidence="16" id="KW-0539">Nucleus</keyword>
<dbReference type="InterPro" id="IPR015943">
    <property type="entry name" value="WD40/YVTN_repeat-like_dom_sf"/>
</dbReference>
<dbReference type="CDD" id="cd16450">
    <property type="entry name" value="mRING-C3HGC3_RFWD3"/>
    <property type="match status" value="1"/>
</dbReference>
<feature type="repeat" description="WD" evidence="18">
    <location>
        <begin position="258"/>
        <end position="299"/>
    </location>
</feature>
<dbReference type="InterPro" id="IPR056527">
    <property type="entry name" value="WD40_RFWD3"/>
</dbReference>
<dbReference type="Gene3D" id="2.130.10.10">
    <property type="entry name" value="YVTN repeat-like/Quinoprotein amine dehydrogenase"/>
    <property type="match status" value="1"/>
</dbReference>
<dbReference type="PANTHER" id="PTHR16047:SF7">
    <property type="entry name" value="E3 UBIQUITIN-PROTEIN LIGASE RFWD3"/>
    <property type="match status" value="1"/>
</dbReference>
<dbReference type="GO" id="GO:0008270">
    <property type="term" value="F:zinc ion binding"/>
    <property type="evidence" value="ECO:0007669"/>
    <property type="project" value="UniProtKB-KW"/>
</dbReference>
<evidence type="ECO:0000256" key="15">
    <source>
        <dbReference type="ARBA" id="ARBA00023204"/>
    </source>
</evidence>
<dbReference type="InterPro" id="IPR001680">
    <property type="entry name" value="WD40_rpt"/>
</dbReference>
<keyword evidence="8" id="KW-0808">Transferase</keyword>
<evidence type="ECO:0000256" key="5">
    <source>
        <dbReference type="ARBA" id="ARBA00012483"/>
    </source>
</evidence>
<dbReference type="SUPFAM" id="SSF50978">
    <property type="entry name" value="WD40 repeat-like"/>
    <property type="match status" value="1"/>
</dbReference>
<comment type="pathway">
    <text evidence="4">Protein modification; protein ubiquitination.</text>
</comment>
<evidence type="ECO:0000256" key="18">
    <source>
        <dbReference type="PROSITE-ProRule" id="PRU00221"/>
    </source>
</evidence>
<keyword evidence="12 17" id="KW-0863">Zinc-finger</keyword>
<dbReference type="RefSeq" id="XP_028152643.1">
    <property type="nucleotide sequence ID" value="XM_028296842.1"/>
</dbReference>
<evidence type="ECO:0000256" key="6">
    <source>
        <dbReference type="ARBA" id="ARBA00022490"/>
    </source>
</evidence>
<dbReference type="GO" id="GO:0005737">
    <property type="term" value="C:cytoplasm"/>
    <property type="evidence" value="ECO:0007669"/>
    <property type="project" value="UniProtKB-SubCell"/>
</dbReference>
<dbReference type="PROSITE" id="PS50082">
    <property type="entry name" value="WD_REPEATS_2"/>
    <property type="match status" value="1"/>
</dbReference>
<evidence type="ECO:0000256" key="7">
    <source>
        <dbReference type="ARBA" id="ARBA00022574"/>
    </source>
</evidence>
<feature type="domain" description="RING-type" evidence="20">
    <location>
        <begin position="62"/>
        <end position="107"/>
    </location>
</feature>
<dbReference type="InterPro" id="IPR001841">
    <property type="entry name" value="Znf_RING"/>
</dbReference>
<evidence type="ECO:0000313" key="22">
    <source>
        <dbReference type="RefSeq" id="XP_028152644.1"/>
    </source>
</evidence>
<dbReference type="Pfam" id="PF23419">
    <property type="entry name" value="WD40_RFWD3"/>
    <property type="match status" value="1"/>
</dbReference>
<evidence type="ECO:0000256" key="17">
    <source>
        <dbReference type="PROSITE-ProRule" id="PRU00175"/>
    </source>
</evidence>
<dbReference type="PROSITE" id="PS50089">
    <property type="entry name" value="ZF_RING_2"/>
    <property type="match status" value="1"/>
</dbReference>
<accession>A0A6P7H4P6</accession>
<dbReference type="AlphaFoldDB" id="A0A6P7H4P6"/>
<dbReference type="RefSeq" id="XP_028152644.1">
    <property type="nucleotide sequence ID" value="XM_028296843.1"/>
</dbReference>
<comment type="catalytic activity">
    <reaction evidence="1">
        <text>S-ubiquitinyl-[E2 ubiquitin-conjugating enzyme]-L-cysteine + [acceptor protein]-L-lysine = [E2 ubiquitin-conjugating enzyme]-L-cysteine + N(6)-ubiquitinyl-[acceptor protein]-L-lysine.</text>
        <dbReference type="EC" id="2.3.2.27"/>
    </reaction>
</comment>
<dbReference type="PANTHER" id="PTHR16047">
    <property type="entry name" value="RFWD3 PROTEIN"/>
    <property type="match status" value="1"/>
</dbReference>
<proteinExistence type="predicted"/>
<protein>
    <recommendedName>
        <fullName evidence="5">RING-type E3 ubiquitin transferase</fullName>
        <ecNumber evidence="5">2.3.2.27</ecNumber>
    </recommendedName>
</protein>
<keyword evidence="6" id="KW-0963">Cytoplasm</keyword>
<evidence type="ECO:0000256" key="4">
    <source>
        <dbReference type="ARBA" id="ARBA00004906"/>
    </source>
</evidence>
<evidence type="ECO:0000256" key="13">
    <source>
        <dbReference type="ARBA" id="ARBA00022786"/>
    </source>
</evidence>
<sequence length="528" mass="59675">MLAQNFPDLQQSNADDDDDMTLSIDSLSGNSCDQNLVKPTGETNVETELTKNTDDDDDGSLCPICLDNWTNSGDRRICALKCGHVFCYKCVYRWLDTQQQKSCPTCKKPASKSEIRLIYAKKLIAIDNSELEIMKERLYLTTEEKNRLQVDLANYVTREGVLKQEISSLRTQIVELSKNRIQGCSDSMYNKKYEPEKRPIKLYTDKSMEICRHSGCRVFDTNTQIDLIIASSKSPIDLFSGFGIKKVDMSTYKPLAFIPLHSQQIRDVHFHPINRWVLTASMDKSFRIVDIHSNVVISSSMLSMPLWSTCWDSTDPNLFYIGTQTGSAFKYDVRNVQEPVSTLSVPGDMSPVVSIASIPPTTEDGIPCGALILCKLNSLWLFEDCRNDYKRDTLPLSGPFISMKYNSSLKQLLVSSRPNNVVSHTRHSVFTLNKTSEGEVVCNTTHTFLGGRMQMLLSKSCFISNQQDYVAAYEESMKCIVLWSINTGERVAVVSTNDAVLDLNGICYNNENYLVSLTQRKMDFLKFV</sequence>
<dbReference type="EC" id="2.3.2.27" evidence="5"/>
<evidence type="ECO:0000313" key="21">
    <source>
        <dbReference type="RefSeq" id="XP_028152643.1"/>
    </source>
</evidence>
<evidence type="ECO:0000256" key="19">
    <source>
        <dbReference type="SAM" id="MobiDB-lite"/>
    </source>
</evidence>
<name>A0A6P7H4P6_DIAVI</name>
<evidence type="ECO:0000256" key="12">
    <source>
        <dbReference type="ARBA" id="ARBA00022771"/>
    </source>
</evidence>